<gene>
    <name evidence="10" type="ORF">Pcinc_014246</name>
</gene>
<evidence type="ECO:0000256" key="8">
    <source>
        <dbReference type="SAM" id="MobiDB-lite"/>
    </source>
</evidence>
<evidence type="ECO:0000259" key="9">
    <source>
        <dbReference type="Pfam" id="PF13359"/>
    </source>
</evidence>
<feature type="domain" description="DDE Tnp4" evidence="9">
    <location>
        <begin position="198"/>
        <end position="292"/>
    </location>
</feature>
<comment type="cofactor">
    <cofactor evidence="1">
        <name>a divalent metal cation</name>
        <dbReference type="ChEBI" id="CHEBI:60240"/>
    </cofactor>
</comment>
<dbReference type="PANTHER" id="PTHR22930:SF250">
    <property type="entry name" value="NUCLEASE HARBI1-LIKE PROTEIN"/>
    <property type="match status" value="1"/>
</dbReference>
<keyword evidence="7" id="KW-0539">Nucleus</keyword>
<evidence type="ECO:0000256" key="6">
    <source>
        <dbReference type="ARBA" id="ARBA00022801"/>
    </source>
</evidence>
<feature type="region of interest" description="Disordered" evidence="8">
    <location>
        <begin position="1"/>
        <end position="101"/>
    </location>
</feature>
<proteinExistence type="inferred from homology"/>
<keyword evidence="11" id="KW-1185">Reference proteome</keyword>
<evidence type="ECO:0000313" key="10">
    <source>
        <dbReference type="EMBL" id="KAK3881295.1"/>
    </source>
</evidence>
<dbReference type="GO" id="GO:0016787">
    <property type="term" value="F:hydrolase activity"/>
    <property type="evidence" value="ECO:0007669"/>
    <property type="project" value="UniProtKB-KW"/>
</dbReference>
<evidence type="ECO:0000256" key="4">
    <source>
        <dbReference type="ARBA" id="ARBA00022722"/>
    </source>
</evidence>
<protein>
    <recommendedName>
        <fullName evidence="9">DDE Tnp4 domain-containing protein</fullName>
    </recommendedName>
</protein>
<dbReference type="InterPro" id="IPR045249">
    <property type="entry name" value="HARBI1-like"/>
</dbReference>
<keyword evidence="6" id="KW-0378">Hydrolase</keyword>
<evidence type="ECO:0000256" key="1">
    <source>
        <dbReference type="ARBA" id="ARBA00001968"/>
    </source>
</evidence>
<dbReference type="AlphaFoldDB" id="A0AAE1FVQ1"/>
<evidence type="ECO:0000256" key="7">
    <source>
        <dbReference type="ARBA" id="ARBA00023242"/>
    </source>
</evidence>
<keyword evidence="4" id="KW-0540">Nuclease</keyword>
<dbReference type="EMBL" id="JAWQEG010001234">
    <property type="protein sequence ID" value="KAK3881295.1"/>
    <property type="molecule type" value="Genomic_DNA"/>
</dbReference>
<sequence>MEYSGPTHFSGLEEDLLISDDEEGEKNWPRIQPPVGAGLPVAPVMLDQPSTSTSNAASAPKRQLEDMGTSSEESKSPVSKVSKLEKGNNQQCGDNRDLAFPLQGPPPYRPVPSIPAFAPRDEYIKFMFEENITVDIQALRSAVDGMVNRCATVESRCDSIENQLGKIEATIESLVEAQQATISSVNSLSDKLDNILSRISNVGEKVPSSSVTNIAGDSGYPLEPFLMTPVTNPTNEAEELYYRALVRTRVIVELTLGVVKNRFRCIHRFGGELQYTPLRSAKIVSACLLLHNRCVSRSIPDPNNHLPEEDMPIEAHVVGAGDRGGTGRETRDEIIPEFYGRKGV</sequence>
<feature type="compositionally biased region" description="Acidic residues" evidence="8">
    <location>
        <begin position="12"/>
        <end position="24"/>
    </location>
</feature>
<reference evidence="10" key="1">
    <citation type="submission" date="2023-10" db="EMBL/GenBank/DDBJ databases">
        <title>Genome assemblies of two species of porcelain crab, Petrolisthes cinctipes and Petrolisthes manimaculis (Anomura: Porcellanidae).</title>
        <authorList>
            <person name="Angst P."/>
        </authorList>
    </citation>
    <scope>NUCLEOTIDE SEQUENCE</scope>
    <source>
        <strain evidence="10">PB745_01</strain>
        <tissue evidence="10">Gill</tissue>
    </source>
</reference>
<dbReference type="GO" id="GO:0046872">
    <property type="term" value="F:metal ion binding"/>
    <property type="evidence" value="ECO:0007669"/>
    <property type="project" value="UniProtKB-KW"/>
</dbReference>
<evidence type="ECO:0000256" key="5">
    <source>
        <dbReference type="ARBA" id="ARBA00022723"/>
    </source>
</evidence>
<dbReference type="GO" id="GO:0005634">
    <property type="term" value="C:nucleus"/>
    <property type="evidence" value="ECO:0007669"/>
    <property type="project" value="UniProtKB-SubCell"/>
</dbReference>
<dbReference type="GO" id="GO:0004518">
    <property type="term" value="F:nuclease activity"/>
    <property type="evidence" value="ECO:0007669"/>
    <property type="project" value="UniProtKB-KW"/>
</dbReference>
<comment type="caution">
    <text evidence="10">The sequence shown here is derived from an EMBL/GenBank/DDBJ whole genome shotgun (WGS) entry which is preliminary data.</text>
</comment>
<evidence type="ECO:0000313" key="11">
    <source>
        <dbReference type="Proteomes" id="UP001286313"/>
    </source>
</evidence>
<keyword evidence="5" id="KW-0479">Metal-binding</keyword>
<dbReference type="Pfam" id="PF13359">
    <property type="entry name" value="DDE_Tnp_4"/>
    <property type="match status" value="1"/>
</dbReference>
<name>A0AAE1FVQ1_PETCI</name>
<dbReference type="Proteomes" id="UP001286313">
    <property type="component" value="Unassembled WGS sequence"/>
</dbReference>
<accession>A0AAE1FVQ1</accession>
<evidence type="ECO:0000256" key="2">
    <source>
        <dbReference type="ARBA" id="ARBA00004123"/>
    </source>
</evidence>
<organism evidence="10 11">
    <name type="scientific">Petrolisthes cinctipes</name>
    <name type="common">Flat porcelain crab</name>
    <dbReference type="NCBI Taxonomy" id="88211"/>
    <lineage>
        <taxon>Eukaryota</taxon>
        <taxon>Metazoa</taxon>
        <taxon>Ecdysozoa</taxon>
        <taxon>Arthropoda</taxon>
        <taxon>Crustacea</taxon>
        <taxon>Multicrustacea</taxon>
        <taxon>Malacostraca</taxon>
        <taxon>Eumalacostraca</taxon>
        <taxon>Eucarida</taxon>
        <taxon>Decapoda</taxon>
        <taxon>Pleocyemata</taxon>
        <taxon>Anomura</taxon>
        <taxon>Galatheoidea</taxon>
        <taxon>Porcellanidae</taxon>
        <taxon>Petrolisthes</taxon>
    </lineage>
</organism>
<comment type="subcellular location">
    <subcellularLocation>
        <location evidence="2">Nucleus</location>
    </subcellularLocation>
</comment>
<dbReference type="InterPro" id="IPR027806">
    <property type="entry name" value="HARBI1_dom"/>
</dbReference>
<feature type="compositionally biased region" description="Low complexity" evidence="8">
    <location>
        <begin position="33"/>
        <end position="59"/>
    </location>
</feature>
<comment type="similarity">
    <text evidence="3">Belongs to the HARBI1 family.</text>
</comment>
<dbReference type="PANTHER" id="PTHR22930">
    <property type="match status" value="1"/>
</dbReference>
<evidence type="ECO:0000256" key="3">
    <source>
        <dbReference type="ARBA" id="ARBA00006958"/>
    </source>
</evidence>